<organism evidence="2">
    <name type="scientific">uncultured Caudovirales phage</name>
    <dbReference type="NCBI Taxonomy" id="2100421"/>
    <lineage>
        <taxon>Viruses</taxon>
        <taxon>Duplodnaviria</taxon>
        <taxon>Heunggongvirae</taxon>
        <taxon>Uroviricota</taxon>
        <taxon>Caudoviricetes</taxon>
        <taxon>Peduoviridae</taxon>
        <taxon>Maltschvirus</taxon>
        <taxon>Maltschvirus maltsch</taxon>
    </lineage>
</organism>
<dbReference type="Pfam" id="PF12705">
    <property type="entry name" value="PDDEXK_1"/>
    <property type="match status" value="1"/>
</dbReference>
<dbReference type="Gene3D" id="3.90.320.10">
    <property type="match status" value="1"/>
</dbReference>
<dbReference type="InterPro" id="IPR038726">
    <property type="entry name" value="PDDEXK_AddAB-type"/>
</dbReference>
<reference evidence="2" key="1">
    <citation type="submission" date="2020-04" db="EMBL/GenBank/DDBJ databases">
        <authorList>
            <person name="Chiriac C."/>
            <person name="Salcher M."/>
            <person name="Ghai R."/>
            <person name="Kavagutti S V."/>
        </authorList>
    </citation>
    <scope>NUCLEOTIDE SEQUENCE</scope>
</reference>
<gene>
    <name evidence="2" type="ORF">UFOVP48_47</name>
</gene>
<evidence type="ECO:0000259" key="1">
    <source>
        <dbReference type="Pfam" id="PF12705"/>
    </source>
</evidence>
<accession>A0A6J5KP43</accession>
<dbReference type="EMBL" id="LR796172">
    <property type="protein sequence ID" value="CAB4123621.1"/>
    <property type="molecule type" value="Genomic_DNA"/>
</dbReference>
<evidence type="ECO:0000313" key="2">
    <source>
        <dbReference type="EMBL" id="CAB4123621.1"/>
    </source>
</evidence>
<proteinExistence type="predicted"/>
<name>A0A6J5KP43_9CAUD</name>
<sequence length="220" mass="24940">MALAHSYSSIKDFEGCPRRYHEVRILKKFKSKDTEATLYGTAVHAAFEHYVRDKTPLPETYKQFQPFVEPLANAPGDIRCEERMAIRADFTPCEFFDKDVWMRGIPDYLAINHDSGVARVADYKTGKSSRYADTAQLELMAAMIMLHYPKVNTVKGVLLFVVISDVIKAEFHRKDLPTILSKWAGRAAAIEKAVEVGVWNPRSSALCKFCPVSSCEYHRG</sequence>
<protein>
    <submittedName>
        <fullName evidence="2">PD-(D/E)XK nuclease superfamily</fullName>
    </submittedName>
</protein>
<feature type="domain" description="PD-(D/E)XK endonuclease-like" evidence="1">
    <location>
        <begin position="6"/>
        <end position="215"/>
    </location>
</feature>
<dbReference type="InterPro" id="IPR011604">
    <property type="entry name" value="PDDEXK-like_dom_sf"/>
</dbReference>